<dbReference type="InterPro" id="IPR017871">
    <property type="entry name" value="ABC_transporter-like_CS"/>
</dbReference>
<dbReference type="KEGG" id="xba:C7S18_14750"/>
<keyword evidence="2" id="KW-0547">Nucleotide-binding</keyword>
<dbReference type="GO" id="GO:0016887">
    <property type="term" value="F:ATP hydrolysis activity"/>
    <property type="evidence" value="ECO:0007669"/>
    <property type="project" value="InterPro"/>
</dbReference>
<dbReference type="Gene3D" id="3.40.50.300">
    <property type="entry name" value="P-loop containing nucleotide triphosphate hydrolases"/>
    <property type="match status" value="1"/>
</dbReference>
<dbReference type="SUPFAM" id="SSF52540">
    <property type="entry name" value="P-loop containing nucleoside triphosphate hydrolases"/>
    <property type="match status" value="1"/>
</dbReference>
<evidence type="ECO:0000313" key="5">
    <source>
        <dbReference type="EMBL" id="AVP98367.1"/>
    </source>
</evidence>
<dbReference type="SMART" id="SM00382">
    <property type="entry name" value="AAA"/>
    <property type="match status" value="1"/>
</dbReference>
<dbReference type="OrthoDB" id="9775490at2"/>
<dbReference type="PROSITE" id="PS00211">
    <property type="entry name" value="ABC_TRANSPORTER_1"/>
    <property type="match status" value="1"/>
</dbReference>
<gene>
    <name evidence="5" type="ORF">C7S18_14750</name>
</gene>
<dbReference type="AlphaFoldDB" id="A0A2P1PU46"/>
<keyword evidence="6" id="KW-1185">Reference proteome</keyword>
<evidence type="ECO:0000256" key="1">
    <source>
        <dbReference type="ARBA" id="ARBA00022448"/>
    </source>
</evidence>
<proteinExistence type="predicted"/>
<organism evidence="5 6">
    <name type="scientific">Ahniella affigens</name>
    <dbReference type="NCBI Taxonomy" id="2021234"/>
    <lineage>
        <taxon>Bacteria</taxon>
        <taxon>Pseudomonadati</taxon>
        <taxon>Pseudomonadota</taxon>
        <taxon>Gammaproteobacteria</taxon>
        <taxon>Lysobacterales</taxon>
        <taxon>Rhodanobacteraceae</taxon>
        <taxon>Ahniella</taxon>
    </lineage>
</organism>
<keyword evidence="3" id="KW-0067">ATP-binding</keyword>
<evidence type="ECO:0000256" key="2">
    <source>
        <dbReference type="ARBA" id="ARBA00022741"/>
    </source>
</evidence>
<dbReference type="InterPro" id="IPR027417">
    <property type="entry name" value="P-loop_NTPase"/>
</dbReference>
<evidence type="ECO:0000313" key="6">
    <source>
        <dbReference type="Proteomes" id="UP000241074"/>
    </source>
</evidence>
<dbReference type="PANTHER" id="PTHR42939">
    <property type="entry name" value="ABC TRANSPORTER ATP-BINDING PROTEIN ALBC-RELATED"/>
    <property type="match status" value="1"/>
</dbReference>
<dbReference type="GO" id="GO:0005524">
    <property type="term" value="F:ATP binding"/>
    <property type="evidence" value="ECO:0007669"/>
    <property type="project" value="UniProtKB-KW"/>
</dbReference>
<protein>
    <recommendedName>
        <fullName evidence="4">ABC transporter domain-containing protein</fullName>
    </recommendedName>
</protein>
<reference evidence="5 6" key="1">
    <citation type="submission" date="2018-03" db="EMBL/GenBank/DDBJ databases">
        <title>Ahniella affigens gen. nov., sp. nov., a gammaproteobacterium isolated from sandy soil near a stream.</title>
        <authorList>
            <person name="Ko Y."/>
            <person name="Kim J.-H."/>
        </authorList>
    </citation>
    <scope>NUCLEOTIDE SEQUENCE [LARGE SCALE GENOMIC DNA]</scope>
    <source>
        <strain evidence="5 6">D13</strain>
    </source>
</reference>
<dbReference type="InterPro" id="IPR003593">
    <property type="entry name" value="AAA+_ATPase"/>
</dbReference>
<name>A0A2P1PU46_9GAMM</name>
<dbReference type="Proteomes" id="UP000241074">
    <property type="component" value="Chromosome"/>
</dbReference>
<accession>A0A2P1PU46</accession>
<dbReference type="PANTHER" id="PTHR42939:SF1">
    <property type="entry name" value="ABC TRANSPORTER ATP-BINDING PROTEIN ALBC-RELATED"/>
    <property type="match status" value="1"/>
</dbReference>
<dbReference type="PROSITE" id="PS50893">
    <property type="entry name" value="ABC_TRANSPORTER_2"/>
    <property type="match status" value="1"/>
</dbReference>
<dbReference type="InterPro" id="IPR051782">
    <property type="entry name" value="ABC_Transporter_VariousFunc"/>
</dbReference>
<evidence type="ECO:0000256" key="3">
    <source>
        <dbReference type="ARBA" id="ARBA00022840"/>
    </source>
</evidence>
<dbReference type="InterPro" id="IPR003439">
    <property type="entry name" value="ABC_transporter-like_ATP-bd"/>
</dbReference>
<dbReference type="EMBL" id="CP027860">
    <property type="protein sequence ID" value="AVP98367.1"/>
    <property type="molecule type" value="Genomic_DNA"/>
</dbReference>
<dbReference type="CDD" id="cd03230">
    <property type="entry name" value="ABC_DR_subfamily_A"/>
    <property type="match status" value="1"/>
</dbReference>
<sequence length="265" mass="28025">MADGFAALTVVVVMARHARTARMSIVFEQLSLQRGVQTVLSNLNLHIGRGEWVGLIGSNGSGKSTLLSALAGLLPIASGRILVDGHPAGTLAARRLLGKAIDPAQLPLGLTGQQLLELVAEARQVGLSVPQDTMALAESFRLTPALTKLIATYSLGMKQKLGILAGLIDAPPYWLLDESLNGLDPPSAFVLKQYLQAAQARGISTLLATHSLDLAERHFSRVLILADGQMLADWTSDHLAQLRAHPEQSVEAALVAACMSNPVPA</sequence>
<evidence type="ECO:0000259" key="4">
    <source>
        <dbReference type="PROSITE" id="PS50893"/>
    </source>
</evidence>
<keyword evidence="1" id="KW-0813">Transport</keyword>
<feature type="domain" description="ABC transporter" evidence="4">
    <location>
        <begin position="25"/>
        <end position="252"/>
    </location>
</feature>
<dbReference type="Pfam" id="PF00005">
    <property type="entry name" value="ABC_tran"/>
    <property type="match status" value="1"/>
</dbReference>
<reference evidence="5 6" key="2">
    <citation type="submission" date="2018-03" db="EMBL/GenBank/DDBJ databases">
        <authorList>
            <person name="Keele B.F."/>
        </authorList>
    </citation>
    <scope>NUCLEOTIDE SEQUENCE [LARGE SCALE GENOMIC DNA]</scope>
    <source>
        <strain evidence="5 6">D13</strain>
    </source>
</reference>